<gene>
    <name evidence="12" type="primary">inx</name>
</gene>
<dbReference type="PhylomeDB" id="T1JM05"/>
<evidence type="ECO:0000256" key="7">
    <source>
        <dbReference type="ARBA" id="ARBA00022949"/>
    </source>
</evidence>
<evidence type="ECO:0000256" key="6">
    <source>
        <dbReference type="ARBA" id="ARBA00022868"/>
    </source>
</evidence>
<keyword evidence="14" id="KW-1185">Reference proteome</keyword>
<dbReference type="GO" id="GO:0005886">
    <property type="term" value="C:plasma membrane"/>
    <property type="evidence" value="ECO:0007669"/>
    <property type="project" value="UniProtKB-SubCell"/>
</dbReference>
<dbReference type="Pfam" id="PF00876">
    <property type="entry name" value="Innexin"/>
    <property type="match status" value="1"/>
</dbReference>
<evidence type="ECO:0000313" key="14">
    <source>
        <dbReference type="Proteomes" id="UP000014500"/>
    </source>
</evidence>
<evidence type="ECO:0000256" key="8">
    <source>
        <dbReference type="ARBA" id="ARBA00022989"/>
    </source>
</evidence>
<keyword evidence="6" id="KW-0303">Gap junction</keyword>
<keyword evidence="4" id="KW-1003">Cell membrane</keyword>
<organism evidence="13 14">
    <name type="scientific">Strigamia maritima</name>
    <name type="common">European centipede</name>
    <name type="synonym">Geophilus maritimus</name>
    <dbReference type="NCBI Taxonomy" id="126957"/>
    <lineage>
        <taxon>Eukaryota</taxon>
        <taxon>Metazoa</taxon>
        <taxon>Ecdysozoa</taxon>
        <taxon>Arthropoda</taxon>
        <taxon>Myriapoda</taxon>
        <taxon>Chilopoda</taxon>
        <taxon>Pleurostigmophora</taxon>
        <taxon>Geophilomorpha</taxon>
        <taxon>Linotaeniidae</taxon>
        <taxon>Strigamia</taxon>
    </lineage>
</organism>
<comment type="function">
    <text evidence="12">Structural component of the gap junctions.</text>
</comment>
<keyword evidence="7" id="KW-0965">Cell junction</keyword>
<feature type="transmembrane region" description="Helical" evidence="12">
    <location>
        <begin position="269"/>
        <end position="288"/>
    </location>
</feature>
<evidence type="ECO:0000256" key="5">
    <source>
        <dbReference type="ARBA" id="ARBA00022692"/>
    </source>
</evidence>
<dbReference type="HOGENOM" id="CLU_035763_1_1_1"/>
<dbReference type="eggNOG" id="ENOG502QR27">
    <property type="taxonomic scope" value="Eukaryota"/>
</dbReference>
<proteinExistence type="inferred from homology"/>
<evidence type="ECO:0000256" key="11">
    <source>
        <dbReference type="ARBA" id="ARBA00023303"/>
    </source>
</evidence>
<name>T1JM05_STRMM</name>
<dbReference type="Proteomes" id="UP000014500">
    <property type="component" value="Unassembled WGS sequence"/>
</dbReference>
<accession>T1JM05</accession>
<dbReference type="EnsemblMetazoa" id="SMAR014885-RA">
    <property type="protein sequence ID" value="SMAR014885-PA"/>
    <property type="gene ID" value="SMAR014885"/>
</dbReference>
<dbReference type="PRINTS" id="PR01262">
    <property type="entry name" value="INNEXIN"/>
</dbReference>
<evidence type="ECO:0000256" key="4">
    <source>
        <dbReference type="ARBA" id="ARBA00022475"/>
    </source>
</evidence>
<evidence type="ECO:0000256" key="1">
    <source>
        <dbReference type="ARBA" id="ARBA00004610"/>
    </source>
</evidence>
<keyword evidence="9 12" id="KW-0406">Ion transport</keyword>
<keyword evidence="3 12" id="KW-0813">Transport</keyword>
<comment type="similarity">
    <text evidence="12">Belongs to the pannexin family.</text>
</comment>
<dbReference type="GO" id="GO:0005921">
    <property type="term" value="C:gap junction"/>
    <property type="evidence" value="ECO:0007669"/>
    <property type="project" value="UniProtKB-SubCell"/>
</dbReference>
<dbReference type="EMBL" id="JH431661">
    <property type="status" value="NOT_ANNOTATED_CDS"/>
    <property type="molecule type" value="Genomic_DNA"/>
</dbReference>
<dbReference type="GO" id="GO:0005243">
    <property type="term" value="F:gap junction channel activity"/>
    <property type="evidence" value="ECO:0007669"/>
    <property type="project" value="TreeGrafter"/>
</dbReference>
<dbReference type="PANTHER" id="PTHR11893:SF41">
    <property type="entry name" value="INNEXIN INX2"/>
    <property type="match status" value="1"/>
</dbReference>
<reference evidence="14" key="1">
    <citation type="submission" date="2011-05" db="EMBL/GenBank/DDBJ databases">
        <authorList>
            <person name="Richards S.R."/>
            <person name="Qu J."/>
            <person name="Jiang H."/>
            <person name="Jhangiani S.N."/>
            <person name="Agravi P."/>
            <person name="Goodspeed R."/>
            <person name="Gross S."/>
            <person name="Mandapat C."/>
            <person name="Jackson L."/>
            <person name="Mathew T."/>
            <person name="Pu L."/>
            <person name="Thornton R."/>
            <person name="Saada N."/>
            <person name="Wilczek-Boney K.B."/>
            <person name="Lee S."/>
            <person name="Kovar C."/>
            <person name="Wu Y."/>
            <person name="Scherer S.E."/>
            <person name="Worley K.C."/>
            <person name="Muzny D.M."/>
            <person name="Gibbs R."/>
        </authorList>
    </citation>
    <scope>NUCLEOTIDE SEQUENCE</scope>
    <source>
        <strain evidence="14">Brora</strain>
    </source>
</reference>
<keyword evidence="11 12" id="KW-0407">Ion channel</keyword>
<keyword evidence="10 12" id="KW-0472">Membrane</keyword>
<sequence length="336" mass="39218">MFLFDGLKSLLPKINCIIIDNHAFRLHYKVTVGVLIAFVILATSREHIGEPIACMHDDSISEKVINQFCWVNGTHSIPSAYDKVIGAEAVMFYFPRYLWKLWEGGKMKMLLLELYSPIMEEEEKNKKITLLHNYFANNLRMHNGYLYRYVACEFINFVNILGQIYLTDRFLGWEFLTFGSRVMQYVSDNGPTYTDPMIRVFPRLTKCTFYNHGRSGTIQFIDALCVLPLNIVNEKIYIFLWFWFMSLAIITGVNLIYRLVTLQIATFRVLLLRARAVLIPISVISTVVQRVQVGDWFVLYLLSKNMHHLVFAELMERLYDTVGKKPINSKSEKEYL</sequence>
<evidence type="ECO:0000256" key="10">
    <source>
        <dbReference type="ARBA" id="ARBA00023136"/>
    </source>
</evidence>
<dbReference type="PROSITE" id="PS51013">
    <property type="entry name" value="PANNEXIN"/>
    <property type="match status" value="1"/>
</dbReference>
<dbReference type="AlphaFoldDB" id="T1JM05"/>
<feature type="transmembrane region" description="Helical" evidence="12">
    <location>
        <begin position="236"/>
        <end position="257"/>
    </location>
</feature>
<keyword evidence="5 12" id="KW-0812">Transmembrane</keyword>
<dbReference type="GO" id="GO:0034220">
    <property type="term" value="P:monoatomic ion transmembrane transport"/>
    <property type="evidence" value="ECO:0007669"/>
    <property type="project" value="UniProtKB-KW"/>
</dbReference>
<evidence type="ECO:0000256" key="12">
    <source>
        <dbReference type="RuleBase" id="RU010713"/>
    </source>
</evidence>
<protein>
    <recommendedName>
        <fullName evidence="12">Innexin</fullName>
    </recommendedName>
</protein>
<dbReference type="OMA" id="CFVYNTY"/>
<reference evidence="13" key="2">
    <citation type="submission" date="2015-02" db="UniProtKB">
        <authorList>
            <consortium name="EnsemblMetazoa"/>
        </authorList>
    </citation>
    <scope>IDENTIFICATION</scope>
</reference>
<dbReference type="GO" id="GO:0007602">
    <property type="term" value="P:phototransduction"/>
    <property type="evidence" value="ECO:0007669"/>
    <property type="project" value="TreeGrafter"/>
</dbReference>
<comment type="subcellular location">
    <subcellularLocation>
        <location evidence="1">Cell junction</location>
        <location evidence="1">Gap junction</location>
    </subcellularLocation>
    <subcellularLocation>
        <location evidence="2 12">Cell membrane</location>
        <topology evidence="2 12">Multi-pass membrane protein</topology>
    </subcellularLocation>
</comment>
<dbReference type="InterPro" id="IPR000990">
    <property type="entry name" value="Innexin"/>
</dbReference>
<evidence type="ECO:0000256" key="2">
    <source>
        <dbReference type="ARBA" id="ARBA00004651"/>
    </source>
</evidence>
<keyword evidence="8 12" id="KW-1133">Transmembrane helix</keyword>
<evidence type="ECO:0000256" key="3">
    <source>
        <dbReference type="ARBA" id="ARBA00022448"/>
    </source>
</evidence>
<dbReference type="PANTHER" id="PTHR11893">
    <property type="entry name" value="INNEXIN"/>
    <property type="match status" value="1"/>
</dbReference>
<dbReference type="STRING" id="126957.T1JM05"/>
<evidence type="ECO:0000256" key="9">
    <source>
        <dbReference type="ARBA" id="ARBA00023065"/>
    </source>
</evidence>
<comment type="caution">
    <text evidence="12">Lacks conserved residue(s) required for the propagation of feature annotation.</text>
</comment>
<evidence type="ECO:0000313" key="13">
    <source>
        <dbReference type="EnsemblMetazoa" id="SMAR014885-PA"/>
    </source>
</evidence>